<dbReference type="InterPro" id="IPR000182">
    <property type="entry name" value="GNAT_dom"/>
</dbReference>
<dbReference type="GO" id="GO:0016747">
    <property type="term" value="F:acyltransferase activity, transferring groups other than amino-acyl groups"/>
    <property type="evidence" value="ECO:0007669"/>
    <property type="project" value="InterPro"/>
</dbReference>
<dbReference type="PROSITE" id="PS51186">
    <property type="entry name" value="GNAT"/>
    <property type="match status" value="1"/>
</dbReference>
<dbReference type="CDD" id="cd04301">
    <property type="entry name" value="NAT_SF"/>
    <property type="match status" value="1"/>
</dbReference>
<dbReference type="InterPro" id="IPR050276">
    <property type="entry name" value="MshD_Acetyltransferase"/>
</dbReference>
<name>A0A5C7AAK7_9GAMM</name>
<dbReference type="Proteomes" id="UP000321903">
    <property type="component" value="Unassembled WGS sequence"/>
</dbReference>
<dbReference type="RefSeq" id="WP_147221789.1">
    <property type="nucleotide sequence ID" value="NZ_CAJGYY010000001.1"/>
</dbReference>
<evidence type="ECO:0000313" key="3">
    <source>
        <dbReference type="Proteomes" id="UP000321903"/>
    </source>
</evidence>
<reference evidence="2 3" key="1">
    <citation type="submission" date="2019-08" db="EMBL/GenBank/DDBJ databases">
        <title>Genome sequence of Psychrobacter frigidicola ACAM304 (type strain).</title>
        <authorList>
            <person name="Bowman J.P."/>
        </authorList>
    </citation>
    <scope>NUCLEOTIDE SEQUENCE [LARGE SCALE GENOMIC DNA]</scope>
    <source>
        <strain evidence="2 3">ACAM 304</strain>
    </source>
</reference>
<dbReference type="PANTHER" id="PTHR43617">
    <property type="entry name" value="L-AMINO ACID N-ACETYLTRANSFERASE"/>
    <property type="match status" value="1"/>
</dbReference>
<evidence type="ECO:0000313" key="2">
    <source>
        <dbReference type="EMBL" id="TXD97873.1"/>
    </source>
</evidence>
<organism evidence="2 3">
    <name type="scientific">Psychrobacter frigidicola</name>
    <dbReference type="NCBI Taxonomy" id="45611"/>
    <lineage>
        <taxon>Bacteria</taxon>
        <taxon>Pseudomonadati</taxon>
        <taxon>Pseudomonadota</taxon>
        <taxon>Gammaproteobacteria</taxon>
        <taxon>Moraxellales</taxon>
        <taxon>Moraxellaceae</taxon>
        <taxon>Psychrobacter</taxon>
    </lineage>
</organism>
<dbReference type="AlphaFoldDB" id="A0A5C7AAK7"/>
<dbReference type="EMBL" id="VORZ01000001">
    <property type="protein sequence ID" value="TXD97873.1"/>
    <property type="molecule type" value="Genomic_DNA"/>
</dbReference>
<dbReference type="InterPro" id="IPR016181">
    <property type="entry name" value="Acyl_CoA_acyltransferase"/>
</dbReference>
<evidence type="ECO:0000259" key="1">
    <source>
        <dbReference type="PROSITE" id="PS51186"/>
    </source>
</evidence>
<keyword evidence="2" id="KW-0808">Transferase</keyword>
<accession>A0A5C7AAK7</accession>
<dbReference type="Pfam" id="PF00583">
    <property type="entry name" value="Acetyltransf_1"/>
    <property type="match status" value="1"/>
</dbReference>
<dbReference type="SUPFAM" id="SSF55729">
    <property type="entry name" value="Acyl-CoA N-acyltransferases (Nat)"/>
    <property type="match status" value="1"/>
</dbReference>
<sequence length="181" mass="20855">MFLIREARQEDYIDIANIHFISWNAAYLALLPKSYINKENSLAKRKEVWQEVIAHPNVSVWMACDSSDNDDDNNKQNYVGFIGYFSKGNDYEITTLYVLPECHNLGIGTQLMRQALTTILKSTHNPSLCLWVLKDNISAINFYKKHGFIASGESSEELYEEIKIVDIKMTRSIDTIKKYCS</sequence>
<gene>
    <name evidence="2" type="ORF">ES754_02615</name>
</gene>
<proteinExistence type="predicted"/>
<dbReference type="Gene3D" id="3.40.630.30">
    <property type="match status" value="1"/>
</dbReference>
<keyword evidence="3" id="KW-1185">Reference proteome</keyword>
<dbReference type="OrthoDB" id="5292888at2"/>
<feature type="domain" description="N-acetyltransferase" evidence="1">
    <location>
        <begin position="2"/>
        <end position="174"/>
    </location>
</feature>
<protein>
    <submittedName>
        <fullName evidence="2">GNAT family N-acetyltransferase</fullName>
    </submittedName>
</protein>
<comment type="caution">
    <text evidence="2">The sequence shown here is derived from an EMBL/GenBank/DDBJ whole genome shotgun (WGS) entry which is preliminary data.</text>
</comment>
<dbReference type="PANTHER" id="PTHR43617:SF38">
    <property type="entry name" value="N-ACETYLTRANSFERASE DOMAIN-CONTAINING PROTEIN"/>
    <property type="match status" value="1"/>
</dbReference>